<dbReference type="Proteomes" id="UP000796880">
    <property type="component" value="Unassembled WGS sequence"/>
</dbReference>
<evidence type="ECO:0000313" key="2">
    <source>
        <dbReference type="Proteomes" id="UP000796880"/>
    </source>
</evidence>
<accession>A0A8K0E2E9</accession>
<proteinExistence type="predicted"/>
<evidence type="ECO:0000313" key="1">
    <source>
        <dbReference type="EMBL" id="KAF3438195.1"/>
    </source>
</evidence>
<dbReference type="EMBL" id="VOIH02000009">
    <property type="protein sequence ID" value="KAF3438195.1"/>
    <property type="molecule type" value="Genomic_DNA"/>
</dbReference>
<comment type="caution">
    <text evidence="1">The sequence shown here is derived from an EMBL/GenBank/DDBJ whole genome shotgun (WGS) entry which is preliminary data.</text>
</comment>
<organism evidence="1 2">
    <name type="scientific">Rhamnella rubrinervis</name>
    <dbReference type="NCBI Taxonomy" id="2594499"/>
    <lineage>
        <taxon>Eukaryota</taxon>
        <taxon>Viridiplantae</taxon>
        <taxon>Streptophyta</taxon>
        <taxon>Embryophyta</taxon>
        <taxon>Tracheophyta</taxon>
        <taxon>Spermatophyta</taxon>
        <taxon>Magnoliopsida</taxon>
        <taxon>eudicotyledons</taxon>
        <taxon>Gunneridae</taxon>
        <taxon>Pentapetalae</taxon>
        <taxon>rosids</taxon>
        <taxon>fabids</taxon>
        <taxon>Rosales</taxon>
        <taxon>Rhamnaceae</taxon>
        <taxon>rhamnoid group</taxon>
        <taxon>Rhamneae</taxon>
        <taxon>Rhamnella</taxon>
    </lineage>
</organism>
<keyword evidence="2" id="KW-1185">Reference proteome</keyword>
<reference evidence="1" key="1">
    <citation type="submission" date="2020-03" db="EMBL/GenBank/DDBJ databases">
        <title>A high-quality chromosome-level genome assembly of a woody plant with both climbing and erect habits, Rhamnella rubrinervis.</title>
        <authorList>
            <person name="Lu Z."/>
            <person name="Yang Y."/>
            <person name="Zhu X."/>
            <person name="Sun Y."/>
        </authorList>
    </citation>
    <scope>NUCLEOTIDE SEQUENCE</scope>
    <source>
        <strain evidence="1">BYM</strain>
        <tissue evidence="1">Leaf</tissue>
    </source>
</reference>
<gene>
    <name evidence="1" type="ORF">FNV43_RR20955</name>
</gene>
<protein>
    <submittedName>
        <fullName evidence="1">Uncharacterized protein</fullName>
    </submittedName>
</protein>
<sequence>MLRCGRAALAMGQLLVRRCNGRPARRWPLPWRPARPLHALAQRAAAACLSRAPAALLPSGVCTWGRGDANMWQRACPFAIPLPPHAHTLPMKARIAGDFVTTGGVCTHRHIGTGPEVMPGLA</sequence>
<name>A0A8K0E2E9_9ROSA</name>
<dbReference type="AlphaFoldDB" id="A0A8K0E2E9"/>